<feature type="short sequence motif" description="GXSXG" evidence="4">
    <location>
        <begin position="44"/>
        <end position="48"/>
    </location>
</feature>
<dbReference type="KEGG" id="vcw:GJQ55_08645"/>
<protein>
    <submittedName>
        <fullName evidence="5">Patatin-like phospholipase family protein</fullName>
    </submittedName>
</protein>
<keyword evidence="1 4" id="KW-0378">Hydrolase</keyword>
<feature type="active site" description="Nucleophile" evidence="4">
    <location>
        <position position="46"/>
    </location>
</feature>
<evidence type="ECO:0000313" key="6">
    <source>
        <dbReference type="Proteomes" id="UP000596074"/>
    </source>
</evidence>
<dbReference type="Proteomes" id="UP000596074">
    <property type="component" value="Chromosome"/>
</dbReference>
<keyword evidence="6" id="KW-1185">Reference proteome</keyword>
<organism evidence="5 6">
    <name type="scientific">Venatoribacter cucullus</name>
    <dbReference type="NCBI Taxonomy" id="2661630"/>
    <lineage>
        <taxon>Bacteria</taxon>
        <taxon>Pseudomonadati</taxon>
        <taxon>Pseudomonadota</taxon>
        <taxon>Gammaproteobacteria</taxon>
        <taxon>Oceanospirillales</taxon>
        <taxon>Oceanospirillaceae</taxon>
        <taxon>Venatoribacter</taxon>
    </lineage>
</organism>
<dbReference type="CDD" id="cd07209">
    <property type="entry name" value="Pat_hypo_Ecoli_Z1214_like"/>
    <property type="match status" value="1"/>
</dbReference>
<proteinExistence type="predicted"/>
<evidence type="ECO:0000313" key="5">
    <source>
        <dbReference type="EMBL" id="QQD24529.1"/>
    </source>
</evidence>
<dbReference type="InterPro" id="IPR050301">
    <property type="entry name" value="NTE"/>
</dbReference>
<gene>
    <name evidence="5" type="ORF">GJQ55_08645</name>
</gene>
<dbReference type="PANTHER" id="PTHR14226:SF57">
    <property type="entry name" value="BLR7027 PROTEIN"/>
    <property type="match status" value="1"/>
</dbReference>
<evidence type="ECO:0000256" key="2">
    <source>
        <dbReference type="ARBA" id="ARBA00022963"/>
    </source>
</evidence>
<comment type="caution">
    <text evidence="4">Lacks conserved residue(s) required for the propagation of feature annotation.</text>
</comment>
<evidence type="ECO:0000256" key="1">
    <source>
        <dbReference type="ARBA" id="ARBA00022801"/>
    </source>
</evidence>
<dbReference type="PANTHER" id="PTHR14226">
    <property type="entry name" value="NEUROPATHY TARGET ESTERASE/SWISS CHEESE D.MELANOGASTER"/>
    <property type="match status" value="1"/>
</dbReference>
<accession>A0A9E8JRT3</accession>
<keyword evidence="2 4" id="KW-0442">Lipid degradation</keyword>
<keyword evidence="3 4" id="KW-0443">Lipid metabolism</keyword>
<feature type="short sequence motif" description="DGA/G" evidence="4">
    <location>
        <begin position="208"/>
        <end position="210"/>
    </location>
</feature>
<sequence length="398" mass="43351">MTIKKTGLILSGGGARAAYQVGVLKAINKILPKGHYNPFDIISGTSAGAINGVALASYADNYRIGIKHLERIWMNFSCDHVYRTDFWGVSRSLAKLTRSLIIGRGYKNDPVSLLDNSPLRGLLNDVIKFDGIQNAIDAGALHAVAVNCSGLESGESVSFFQGHYSINNWDRRRRVGLRSRITLDHLLASSAIPMIFPAVKIHREYFADGAVRQLAPLSPALHLGAEKILVIGVSGLAHKRKERPTSPGYPSPAKVMGHMLNAAFLDSMETDVERLSRINRTVEKIPESVRKKEGMELKQIELLEINPSVSIDELAGQHADEIPWALKLALGGSGNASRNGSGILSYLLFSQGFCRALIDLGYNDAMSRCDEISAFFSDHIPAGNPPCQASQDDEMQTA</sequence>
<dbReference type="InterPro" id="IPR016035">
    <property type="entry name" value="Acyl_Trfase/lysoPLipase"/>
</dbReference>
<evidence type="ECO:0000256" key="4">
    <source>
        <dbReference type="PROSITE-ProRule" id="PRU01161"/>
    </source>
</evidence>
<feature type="active site" description="Proton acceptor" evidence="4">
    <location>
        <position position="208"/>
    </location>
</feature>
<name>A0A9E8JRT3_9GAMM</name>
<dbReference type="RefSeq" id="WP_228344588.1">
    <property type="nucleotide sequence ID" value="NZ_CP045550.1"/>
</dbReference>
<dbReference type="Pfam" id="PF01734">
    <property type="entry name" value="Patatin"/>
    <property type="match status" value="1"/>
</dbReference>
<dbReference type="GO" id="GO:0016787">
    <property type="term" value="F:hydrolase activity"/>
    <property type="evidence" value="ECO:0007669"/>
    <property type="project" value="UniProtKB-UniRule"/>
</dbReference>
<dbReference type="Gene3D" id="3.40.1090.10">
    <property type="entry name" value="Cytosolic phospholipase A2 catalytic domain"/>
    <property type="match status" value="1"/>
</dbReference>
<dbReference type="AlphaFoldDB" id="A0A9E8JRT3"/>
<dbReference type="PROSITE" id="PS51635">
    <property type="entry name" value="PNPLA"/>
    <property type="match status" value="1"/>
</dbReference>
<evidence type="ECO:0000256" key="3">
    <source>
        <dbReference type="ARBA" id="ARBA00023098"/>
    </source>
</evidence>
<dbReference type="EMBL" id="CP046056">
    <property type="protein sequence ID" value="QQD24529.1"/>
    <property type="molecule type" value="Genomic_DNA"/>
</dbReference>
<reference evidence="5 6" key="1">
    <citation type="submission" date="2019-11" db="EMBL/GenBank/DDBJ databases">
        <title>Venatorbacter sp. nov. a predator of Campylobacter and other Gram-negative bacteria.</title>
        <authorList>
            <person name="Saeedi A."/>
            <person name="Cummings N.J."/>
            <person name="Connerton I.F."/>
            <person name="Connerton P.L."/>
        </authorList>
    </citation>
    <scope>NUCLEOTIDE SEQUENCE [LARGE SCALE GENOMIC DNA]</scope>
    <source>
        <strain evidence="5">XL5</strain>
    </source>
</reference>
<dbReference type="SUPFAM" id="SSF52151">
    <property type="entry name" value="FabD/lysophospholipase-like"/>
    <property type="match status" value="1"/>
</dbReference>
<dbReference type="GO" id="GO:0016042">
    <property type="term" value="P:lipid catabolic process"/>
    <property type="evidence" value="ECO:0007669"/>
    <property type="project" value="UniProtKB-UniRule"/>
</dbReference>
<dbReference type="InterPro" id="IPR002641">
    <property type="entry name" value="PNPLA_dom"/>
</dbReference>